<gene>
    <name evidence="1" type="ORF">EV671_10713</name>
</gene>
<protein>
    <submittedName>
        <fullName evidence="1">Transposase</fullName>
    </submittedName>
</protein>
<sequence>MTPIDICNSVRTLQAQGLHLREISRLLRLSRNTVRRILREPVAAPARVAAVDEAMQRRLAEVYARAQGNAVRMGQILADEDGLRLPYSTLTRWVREAGKRSANDSLAPIDALN</sequence>
<name>A0A4R3U620_ROSSA</name>
<keyword evidence="2" id="KW-1185">Reference proteome</keyword>
<evidence type="ECO:0000313" key="2">
    <source>
        <dbReference type="Proteomes" id="UP000295110"/>
    </source>
</evidence>
<comment type="caution">
    <text evidence="1">The sequence shown here is derived from an EMBL/GenBank/DDBJ whole genome shotgun (WGS) entry which is preliminary data.</text>
</comment>
<dbReference type="SUPFAM" id="SSF46689">
    <property type="entry name" value="Homeodomain-like"/>
    <property type="match status" value="1"/>
</dbReference>
<proteinExistence type="predicted"/>
<accession>A0A4R3U620</accession>
<reference evidence="1 2" key="1">
    <citation type="submission" date="2019-03" db="EMBL/GenBank/DDBJ databases">
        <title>Genomic Encyclopedia of Type Strains, Phase IV (KMG-IV): sequencing the most valuable type-strain genomes for metagenomic binning, comparative biology and taxonomic classification.</title>
        <authorList>
            <person name="Goeker M."/>
        </authorList>
    </citation>
    <scope>NUCLEOTIDE SEQUENCE [LARGE SCALE GENOMIC DNA]</scope>
    <source>
        <strain evidence="1 2">DSM 654</strain>
    </source>
</reference>
<organism evidence="1 2">
    <name type="scientific">Roseateles saccharophilus</name>
    <name type="common">Pseudomonas saccharophila</name>
    <dbReference type="NCBI Taxonomy" id="304"/>
    <lineage>
        <taxon>Bacteria</taxon>
        <taxon>Pseudomonadati</taxon>
        <taxon>Pseudomonadota</taxon>
        <taxon>Betaproteobacteria</taxon>
        <taxon>Burkholderiales</taxon>
        <taxon>Sphaerotilaceae</taxon>
        <taxon>Roseateles</taxon>
    </lineage>
</organism>
<dbReference type="Gene3D" id="1.10.10.60">
    <property type="entry name" value="Homeodomain-like"/>
    <property type="match status" value="1"/>
</dbReference>
<dbReference type="InterPro" id="IPR009057">
    <property type="entry name" value="Homeodomain-like_sf"/>
</dbReference>
<dbReference type="AlphaFoldDB" id="A0A4R3U620"/>
<dbReference type="EMBL" id="SMBU01000071">
    <property type="protein sequence ID" value="TCU81818.1"/>
    <property type="molecule type" value="Genomic_DNA"/>
</dbReference>
<dbReference type="Proteomes" id="UP000295110">
    <property type="component" value="Unassembled WGS sequence"/>
</dbReference>
<evidence type="ECO:0000313" key="1">
    <source>
        <dbReference type="EMBL" id="TCU81818.1"/>
    </source>
</evidence>
<dbReference type="RefSeq" id="WP_132576807.1">
    <property type="nucleotide sequence ID" value="NZ_CBCSGL010000109.1"/>
</dbReference>